<dbReference type="PANTHER" id="PTHR43798:SF33">
    <property type="entry name" value="HYDROLASE, PUTATIVE (AFU_ORTHOLOGUE AFUA_2G14860)-RELATED"/>
    <property type="match status" value="1"/>
</dbReference>
<keyword evidence="5" id="KW-1185">Reference proteome</keyword>
<dbReference type="EMBL" id="CP089982">
    <property type="protein sequence ID" value="WXA92102.1"/>
    <property type="molecule type" value="Genomic_DNA"/>
</dbReference>
<dbReference type="GO" id="GO:0016787">
    <property type="term" value="F:hydrolase activity"/>
    <property type="evidence" value="ECO:0007669"/>
    <property type="project" value="UniProtKB-KW"/>
</dbReference>
<evidence type="ECO:0000313" key="5">
    <source>
        <dbReference type="Proteomes" id="UP001379533"/>
    </source>
</evidence>
<feature type="chain" id="PRO_5045585370" evidence="2">
    <location>
        <begin position="24"/>
        <end position="346"/>
    </location>
</feature>
<name>A0ABZ2K036_9BACT</name>
<feature type="signal peptide" evidence="2">
    <location>
        <begin position="1"/>
        <end position="23"/>
    </location>
</feature>
<evidence type="ECO:0000256" key="1">
    <source>
        <dbReference type="SAM" id="MobiDB-lite"/>
    </source>
</evidence>
<proteinExistence type="predicted"/>
<gene>
    <name evidence="4" type="ORF">LZC95_37325</name>
</gene>
<sequence>MRTVFVALLACTLGACASSPAPAPAPAAPTPATTSSVASSDPVDDGIDYGFPVKRQPIDIEGQHVSMAYMDVAPSGAPNGRTIVLLHGKNFSGFYFRRVIEAFRGEGYRVVVPDQVGFGKSSRPDIAYSFHGLAHNTKQLLDALGIQRAVILGHSMGGMLAMRFALLYPEKVSELVLEDPIGLEDYRTFVPYTTMDQKLKVELSANPDSVRKYFQNSYFREWKPEYEVLVDTAARYTRLSNFPQAAKVSALTSEMIYLQPVYYEFDRIRVPTLLIVGTADRTIVGKNLLKPEVVAEHGRYDRLGKETAAKIPGSKLVELPGIGHIPHIEVEERFLTEVRSFLASKR</sequence>
<organism evidence="4 5">
    <name type="scientific">Pendulispora brunnea</name>
    <dbReference type="NCBI Taxonomy" id="2905690"/>
    <lineage>
        <taxon>Bacteria</taxon>
        <taxon>Pseudomonadati</taxon>
        <taxon>Myxococcota</taxon>
        <taxon>Myxococcia</taxon>
        <taxon>Myxococcales</taxon>
        <taxon>Sorangiineae</taxon>
        <taxon>Pendulisporaceae</taxon>
        <taxon>Pendulispora</taxon>
    </lineage>
</organism>
<accession>A0ABZ2K036</accession>
<keyword evidence="2" id="KW-0732">Signal</keyword>
<dbReference type="InterPro" id="IPR050266">
    <property type="entry name" value="AB_hydrolase_sf"/>
</dbReference>
<dbReference type="SUPFAM" id="SSF53474">
    <property type="entry name" value="alpha/beta-Hydrolases"/>
    <property type="match status" value="1"/>
</dbReference>
<dbReference type="InterPro" id="IPR029058">
    <property type="entry name" value="AB_hydrolase_fold"/>
</dbReference>
<dbReference type="InterPro" id="IPR000073">
    <property type="entry name" value="AB_hydrolase_1"/>
</dbReference>
<dbReference type="PRINTS" id="PR00111">
    <property type="entry name" value="ABHYDROLASE"/>
</dbReference>
<dbReference type="Pfam" id="PF00561">
    <property type="entry name" value="Abhydrolase_1"/>
    <property type="match status" value="1"/>
</dbReference>
<evidence type="ECO:0000313" key="4">
    <source>
        <dbReference type="EMBL" id="WXA92102.1"/>
    </source>
</evidence>
<feature type="domain" description="AB hydrolase-1" evidence="3">
    <location>
        <begin position="82"/>
        <end position="283"/>
    </location>
</feature>
<dbReference type="Proteomes" id="UP001379533">
    <property type="component" value="Chromosome"/>
</dbReference>
<keyword evidence="4" id="KW-0378">Hydrolase</keyword>
<evidence type="ECO:0000259" key="3">
    <source>
        <dbReference type="Pfam" id="PF00561"/>
    </source>
</evidence>
<dbReference type="RefSeq" id="WP_394842721.1">
    <property type="nucleotide sequence ID" value="NZ_CP089982.1"/>
</dbReference>
<evidence type="ECO:0000256" key="2">
    <source>
        <dbReference type="SAM" id="SignalP"/>
    </source>
</evidence>
<dbReference type="InterPro" id="IPR000639">
    <property type="entry name" value="Epox_hydrolase-like"/>
</dbReference>
<protein>
    <submittedName>
        <fullName evidence="4">Alpha/beta hydrolase</fullName>
    </submittedName>
</protein>
<dbReference type="PRINTS" id="PR00412">
    <property type="entry name" value="EPOXHYDRLASE"/>
</dbReference>
<dbReference type="Gene3D" id="3.40.50.1820">
    <property type="entry name" value="alpha/beta hydrolase"/>
    <property type="match status" value="1"/>
</dbReference>
<dbReference type="PANTHER" id="PTHR43798">
    <property type="entry name" value="MONOACYLGLYCEROL LIPASE"/>
    <property type="match status" value="1"/>
</dbReference>
<dbReference type="PROSITE" id="PS51257">
    <property type="entry name" value="PROKAR_LIPOPROTEIN"/>
    <property type="match status" value="1"/>
</dbReference>
<feature type="region of interest" description="Disordered" evidence="1">
    <location>
        <begin position="22"/>
        <end position="41"/>
    </location>
</feature>
<reference evidence="4 5" key="1">
    <citation type="submission" date="2021-12" db="EMBL/GenBank/DDBJ databases">
        <title>Discovery of the Pendulisporaceae a myxobacterial family with distinct sporulation behavior and unique specialized metabolism.</title>
        <authorList>
            <person name="Garcia R."/>
            <person name="Popoff A."/>
            <person name="Bader C.D."/>
            <person name="Loehr J."/>
            <person name="Walesch S."/>
            <person name="Walt C."/>
            <person name="Boldt J."/>
            <person name="Bunk B."/>
            <person name="Haeckl F.J.F.P.J."/>
            <person name="Gunesch A.P."/>
            <person name="Birkelbach J."/>
            <person name="Nuebel U."/>
            <person name="Pietschmann T."/>
            <person name="Bach T."/>
            <person name="Mueller R."/>
        </authorList>
    </citation>
    <scope>NUCLEOTIDE SEQUENCE [LARGE SCALE GENOMIC DNA]</scope>
    <source>
        <strain evidence="4 5">MSr12523</strain>
    </source>
</reference>
<feature type="compositionally biased region" description="Low complexity" evidence="1">
    <location>
        <begin position="30"/>
        <end position="41"/>
    </location>
</feature>